<name>A0A0N0P9J8_PAPXU</name>
<dbReference type="EMBL" id="KQ459356">
    <property type="protein sequence ID" value="KPJ01272.1"/>
    <property type="molecule type" value="Genomic_DNA"/>
</dbReference>
<dbReference type="InterPro" id="IPR016137">
    <property type="entry name" value="RGS"/>
</dbReference>
<dbReference type="InterPro" id="IPR003116">
    <property type="entry name" value="RBD_dom"/>
</dbReference>
<dbReference type="GO" id="GO:0005096">
    <property type="term" value="F:GTPase activator activity"/>
    <property type="evidence" value="ECO:0007669"/>
    <property type="project" value="InterPro"/>
</dbReference>
<feature type="compositionally biased region" description="Low complexity" evidence="1">
    <location>
        <begin position="372"/>
        <end position="395"/>
    </location>
</feature>
<dbReference type="PANTHER" id="PTHR45945:SF3">
    <property type="entry name" value="REGULATOR OF G-PROTEIN SIGNALING LOCO"/>
    <property type="match status" value="1"/>
</dbReference>
<dbReference type="Pfam" id="PF00615">
    <property type="entry name" value="RGS"/>
    <property type="match status" value="1"/>
</dbReference>
<evidence type="ECO:0000313" key="4">
    <source>
        <dbReference type="EMBL" id="KPJ01272.1"/>
    </source>
</evidence>
<dbReference type="SUPFAM" id="SSF48097">
    <property type="entry name" value="Regulator of G-protein signaling, RGS"/>
    <property type="match status" value="1"/>
</dbReference>
<evidence type="ECO:0000256" key="1">
    <source>
        <dbReference type="SAM" id="MobiDB-lite"/>
    </source>
</evidence>
<dbReference type="InterPro" id="IPR036305">
    <property type="entry name" value="RGS_sf"/>
</dbReference>
<dbReference type="GO" id="GO:0005886">
    <property type="term" value="C:plasma membrane"/>
    <property type="evidence" value="ECO:0007669"/>
    <property type="project" value="TreeGrafter"/>
</dbReference>
<dbReference type="Proteomes" id="UP000053268">
    <property type="component" value="Unassembled WGS sequence"/>
</dbReference>
<dbReference type="PRINTS" id="PR01301">
    <property type="entry name" value="RGSPROTEIN"/>
</dbReference>
<dbReference type="AlphaFoldDB" id="A0A0N0P9J8"/>
<dbReference type="InterPro" id="IPR044926">
    <property type="entry name" value="RGS_subdomain_2"/>
</dbReference>
<sequence>MVVWYVAEQSDVESEQSSPFRRWTTGSGAGSSYRHHDHRNMYSKAYLCMGSFWWSCEQYRVSGAGARERLAAEIWSRHLADGAPEPVNVDAAARRAAAARTHLQPPPDDLFLQAQKQIFNVMKFDSYPRFLRSGVHAECARADLRGLPPPYAPAHNAPATEDATPTKVVKCGTQGASSLCRVVLPDGATSVVGVAEGVPVRHVIDRLLQRRNLHVPTYDVQLRDEQGVWRTIEGGAECSALAGREVVVVRRVVLRLVVGPRLLAVRCRPARPLRHVLRHVLRRHALTHQHVLRNSRPVDLDTPVQELEGAVLEIGEPCEEVVGGGEREEDADSLSDLAVRLQEDTDHMSVSSRNRESGGAGAVVPAANIPIGSNGNSNGNGSSGNVSTAGSNGSTGVAGGAGGEVGRVRAALRPGPPLHHHPPEFLENLREKQRQRQNPRTPPPLPPKPAQRTAPTVV</sequence>
<dbReference type="GO" id="GO:0005737">
    <property type="term" value="C:cytoplasm"/>
    <property type="evidence" value="ECO:0007669"/>
    <property type="project" value="TreeGrafter"/>
</dbReference>
<keyword evidence="5" id="KW-1185">Reference proteome</keyword>
<feature type="domain" description="RGS" evidence="2">
    <location>
        <begin position="52"/>
        <end position="133"/>
    </location>
</feature>
<feature type="compositionally biased region" description="Basic and acidic residues" evidence="1">
    <location>
        <begin position="421"/>
        <end position="434"/>
    </location>
</feature>
<dbReference type="GO" id="GO:0007165">
    <property type="term" value="P:signal transduction"/>
    <property type="evidence" value="ECO:0007669"/>
    <property type="project" value="InterPro"/>
</dbReference>
<dbReference type="STRING" id="66420.A0A0N0P9J8"/>
<organism evidence="4 5">
    <name type="scientific">Papilio xuthus</name>
    <name type="common">Asian swallowtail butterfly</name>
    <dbReference type="NCBI Taxonomy" id="66420"/>
    <lineage>
        <taxon>Eukaryota</taxon>
        <taxon>Metazoa</taxon>
        <taxon>Ecdysozoa</taxon>
        <taxon>Arthropoda</taxon>
        <taxon>Hexapoda</taxon>
        <taxon>Insecta</taxon>
        <taxon>Pterygota</taxon>
        <taxon>Neoptera</taxon>
        <taxon>Endopterygota</taxon>
        <taxon>Lepidoptera</taxon>
        <taxon>Glossata</taxon>
        <taxon>Ditrysia</taxon>
        <taxon>Papilionoidea</taxon>
        <taxon>Papilionidae</taxon>
        <taxon>Papilioninae</taxon>
        <taxon>Papilio</taxon>
    </lineage>
</organism>
<feature type="region of interest" description="Disordered" evidence="1">
    <location>
        <begin position="345"/>
        <end position="458"/>
    </location>
</feature>
<dbReference type="PROSITE" id="PS50132">
    <property type="entry name" value="RGS"/>
    <property type="match status" value="1"/>
</dbReference>
<evidence type="ECO:0000259" key="3">
    <source>
        <dbReference type="PROSITE" id="PS50898"/>
    </source>
</evidence>
<evidence type="ECO:0000259" key="2">
    <source>
        <dbReference type="PROSITE" id="PS50132"/>
    </source>
</evidence>
<feature type="compositionally biased region" description="Gly residues" evidence="1">
    <location>
        <begin position="396"/>
        <end position="405"/>
    </location>
</feature>
<feature type="domain" description="RBD" evidence="3">
    <location>
        <begin position="178"/>
        <end position="251"/>
    </location>
</feature>
<dbReference type="PANTHER" id="PTHR45945">
    <property type="entry name" value="REGULATOR OF G-PROTEIN SIGNALING LOCO"/>
    <property type="match status" value="1"/>
</dbReference>
<dbReference type="GO" id="GO:0008277">
    <property type="term" value="P:regulation of G protein-coupled receptor signaling pathway"/>
    <property type="evidence" value="ECO:0007669"/>
    <property type="project" value="TreeGrafter"/>
</dbReference>
<dbReference type="Pfam" id="PF02196">
    <property type="entry name" value="RBD"/>
    <property type="match status" value="1"/>
</dbReference>
<dbReference type="Gene3D" id="1.10.167.10">
    <property type="entry name" value="Regulator of G-protein Signalling 4, domain 2"/>
    <property type="match status" value="1"/>
</dbReference>
<dbReference type="SMART" id="SM00315">
    <property type="entry name" value="RGS"/>
    <property type="match status" value="1"/>
</dbReference>
<dbReference type="SUPFAM" id="SSF54236">
    <property type="entry name" value="Ubiquitin-like"/>
    <property type="match status" value="2"/>
</dbReference>
<feature type="compositionally biased region" description="Pro residues" evidence="1">
    <location>
        <begin position="440"/>
        <end position="449"/>
    </location>
</feature>
<reference evidence="4 5" key="1">
    <citation type="journal article" date="2015" name="Nat. Commun.">
        <title>Outbred genome sequencing and CRISPR/Cas9 gene editing in butterflies.</title>
        <authorList>
            <person name="Li X."/>
            <person name="Fan D."/>
            <person name="Zhang W."/>
            <person name="Liu G."/>
            <person name="Zhang L."/>
            <person name="Zhao L."/>
            <person name="Fang X."/>
            <person name="Chen L."/>
            <person name="Dong Y."/>
            <person name="Chen Y."/>
            <person name="Ding Y."/>
            <person name="Zhao R."/>
            <person name="Feng M."/>
            <person name="Zhu Y."/>
            <person name="Feng Y."/>
            <person name="Jiang X."/>
            <person name="Zhu D."/>
            <person name="Xiang H."/>
            <person name="Feng X."/>
            <person name="Li S."/>
            <person name="Wang J."/>
            <person name="Zhang G."/>
            <person name="Kronforst M.R."/>
            <person name="Wang W."/>
        </authorList>
    </citation>
    <scope>NUCLEOTIDE SEQUENCE [LARGE SCALE GENOMIC DNA]</scope>
    <source>
        <strain evidence="4">Ya'a_city_454_Px</strain>
        <tissue evidence="4">Whole body</tissue>
    </source>
</reference>
<gene>
    <name evidence="4" type="ORF">RR46_01407</name>
</gene>
<evidence type="ECO:0000313" key="5">
    <source>
        <dbReference type="Proteomes" id="UP000053268"/>
    </source>
</evidence>
<protein>
    <submittedName>
        <fullName evidence="4">Regulator of G-protein signaling loco</fullName>
    </submittedName>
</protein>
<proteinExistence type="predicted"/>
<dbReference type="InterPro" id="IPR029071">
    <property type="entry name" value="Ubiquitin-like_domsf"/>
</dbReference>
<dbReference type="SMART" id="SM00455">
    <property type="entry name" value="RBD"/>
    <property type="match status" value="1"/>
</dbReference>
<dbReference type="GO" id="GO:0005634">
    <property type="term" value="C:nucleus"/>
    <property type="evidence" value="ECO:0007669"/>
    <property type="project" value="TreeGrafter"/>
</dbReference>
<dbReference type="Gene3D" id="3.10.20.90">
    <property type="entry name" value="Phosphatidylinositol 3-kinase Catalytic Subunit, Chain A, domain 1"/>
    <property type="match status" value="2"/>
</dbReference>
<dbReference type="InterPro" id="IPR046995">
    <property type="entry name" value="RGS10/12/14-like"/>
</dbReference>
<dbReference type="PROSITE" id="PS50898">
    <property type="entry name" value="RBD"/>
    <property type="match status" value="1"/>
</dbReference>
<accession>A0A0N0P9J8</accession>